<evidence type="ECO:0000259" key="1">
    <source>
        <dbReference type="Pfam" id="PF03372"/>
    </source>
</evidence>
<dbReference type="GO" id="GO:0016020">
    <property type="term" value="C:membrane"/>
    <property type="evidence" value="ECO:0007669"/>
    <property type="project" value="GOC"/>
</dbReference>
<dbReference type="Pfam" id="PF03372">
    <property type="entry name" value="Exo_endo_phos"/>
    <property type="match status" value="1"/>
</dbReference>
<keyword evidence="3" id="KW-1185">Reference proteome</keyword>
<dbReference type="EMBL" id="VWOX01000009">
    <property type="protein sequence ID" value="KAA5541938.1"/>
    <property type="molecule type" value="Genomic_DNA"/>
</dbReference>
<proteinExistence type="predicted"/>
<dbReference type="GO" id="GO:0006506">
    <property type="term" value="P:GPI anchor biosynthetic process"/>
    <property type="evidence" value="ECO:0007669"/>
    <property type="project" value="TreeGrafter"/>
</dbReference>
<dbReference type="PANTHER" id="PTHR14859:SF15">
    <property type="entry name" value="ENDONUCLEASE_EXONUCLEASE_PHOSPHATASE DOMAIN-CONTAINING PROTEIN"/>
    <property type="match status" value="1"/>
</dbReference>
<protein>
    <submittedName>
        <fullName evidence="2">Metallophosphoesterase</fullName>
    </submittedName>
</protein>
<dbReference type="SUPFAM" id="SSF56219">
    <property type="entry name" value="DNase I-like"/>
    <property type="match status" value="1"/>
</dbReference>
<comment type="caution">
    <text evidence="2">The sequence shown here is derived from an EMBL/GenBank/DDBJ whole genome shotgun (WGS) entry which is preliminary data.</text>
</comment>
<accession>A0A5M6D359</accession>
<dbReference type="InterPro" id="IPR051916">
    <property type="entry name" value="GPI-anchor_lipid_remodeler"/>
</dbReference>
<organism evidence="2 3">
    <name type="scientific">Roseiconus nitratireducens</name>
    <dbReference type="NCBI Taxonomy" id="2605748"/>
    <lineage>
        <taxon>Bacteria</taxon>
        <taxon>Pseudomonadati</taxon>
        <taxon>Planctomycetota</taxon>
        <taxon>Planctomycetia</taxon>
        <taxon>Pirellulales</taxon>
        <taxon>Pirellulaceae</taxon>
        <taxon>Roseiconus</taxon>
    </lineage>
</organism>
<dbReference type="Proteomes" id="UP000324479">
    <property type="component" value="Unassembled WGS sequence"/>
</dbReference>
<dbReference type="InterPro" id="IPR005135">
    <property type="entry name" value="Endo/exonuclease/phosphatase"/>
</dbReference>
<reference evidence="2 3" key="1">
    <citation type="submission" date="2019-08" db="EMBL/GenBank/DDBJ databases">
        <authorList>
            <person name="Dhanesh K."/>
            <person name="Kumar G."/>
            <person name="Sasikala C."/>
            <person name="Venkata Ramana C."/>
        </authorList>
    </citation>
    <scope>NUCLEOTIDE SEQUENCE [LARGE SCALE GENOMIC DNA]</scope>
    <source>
        <strain evidence="2 3">JC645</strain>
    </source>
</reference>
<dbReference type="AlphaFoldDB" id="A0A5M6D359"/>
<dbReference type="InterPro" id="IPR036691">
    <property type="entry name" value="Endo/exonu/phosph_ase_sf"/>
</dbReference>
<sequence length="260" mass="29008">MLVFACVAIFPLFRSTPALGDEGVTLRAVSYNIKHGLGMDGKLDLKRTGSVLDELEADVVALQEVDRGVNRSGSVDQPEELAKQLKMHAAFGSFMELQGGQYGLAILSRHPIVREHVIRLPRGNEPRVALAVEVRLPNAAPLMVVNLHFDWVSDDSFRFDQARALNEYLATLKIPYLLMGDFNDVPESRTLKLFSENSLEVAKPAEDRFTFSSVDPKKEIDFLFVHPKSNWTVERVRVIDEALASDHRPVAATLTIRVGE</sequence>
<feature type="domain" description="Endonuclease/exonuclease/phosphatase" evidence="1">
    <location>
        <begin position="30"/>
        <end position="247"/>
    </location>
</feature>
<dbReference type="Gene3D" id="3.60.10.10">
    <property type="entry name" value="Endonuclease/exonuclease/phosphatase"/>
    <property type="match status" value="1"/>
</dbReference>
<name>A0A5M6D359_9BACT</name>
<evidence type="ECO:0000313" key="3">
    <source>
        <dbReference type="Proteomes" id="UP000324479"/>
    </source>
</evidence>
<evidence type="ECO:0000313" key="2">
    <source>
        <dbReference type="EMBL" id="KAA5541938.1"/>
    </source>
</evidence>
<gene>
    <name evidence="2" type="ORF">FYK55_16100</name>
</gene>
<dbReference type="GO" id="GO:0003824">
    <property type="term" value="F:catalytic activity"/>
    <property type="evidence" value="ECO:0007669"/>
    <property type="project" value="InterPro"/>
</dbReference>
<dbReference type="PANTHER" id="PTHR14859">
    <property type="entry name" value="CALCOFLUOR WHITE HYPERSENSITIVE PROTEIN PRECURSOR"/>
    <property type="match status" value="1"/>
</dbReference>